<feature type="binding site" evidence="2">
    <location>
        <position position="44"/>
    </location>
    <ligand>
        <name>substrate</name>
    </ligand>
</feature>
<dbReference type="GO" id="GO:0016094">
    <property type="term" value="P:polyprenol biosynthetic process"/>
    <property type="evidence" value="ECO:0007669"/>
    <property type="project" value="TreeGrafter"/>
</dbReference>
<proteinExistence type="inferred from homology"/>
<dbReference type="Proteomes" id="UP000248724">
    <property type="component" value="Unassembled WGS sequence"/>
</dbReference>
<dbReference type="PROSITE" id="PS01066">
    <property type="entry name" value="UPP_SYNTHASE"/>
    <property type="match status" value="1"/>
</dbReference>
<feature type="binding site" evidence="2">
    <location>
        <begin position="72"/>
        <end position="74"/>
    </location>
    <ligand>
        <name>substrate</name>
    </ligand>
</feature>
<organism evidence="5 6">
    <name type="scientific">Candidatus Aeolococcus gillhamiae</name>
    <dbReference type="NCBI Taxonomy" id="3127015"/>
    <lineage>
        <taxon>Bacteria</taxon>
        <taxon>Bacillati</taxon>
        <taxon>Candidatus Dormiibacterota</taxon>
        <taxon>Candidatus Dormibacteria</taxon>
        <taxon>Candidatus Aeolococcales</taxon>
        <taxon>Candidatus Aeolococcaceae</taxon>
        <taxon>Candidatus Aeolococcus</taxon>
    </lineage>
</organism>
<protein>
    <recommendedName>
        <fullName evidence="2">Isoprenyl transferase</fullName>
        <ecNumber evidence="2">2.5.1.-</ecNumber>
    </recommendedName>
</protein>
<evidence type="ECO:0000256" key="2">
    <source>
        <dbReference type="HAMAP-Rule" id="MF_01139"/>
    </source>
</evidence>
<accession>A0A934JTV5</accession>
<evidence type="ECO:0000313" key="6">
    <source>
        <dbReference type="Proteomes" id="UP000248724"/>
    </source>
</evidence>
<feature type="region of interest" description="Disordered" evidence="3">
    <location>
        <begin position="1"/>
        <end position="20"/>
    </location>
</feature>
<comment type="function">
    <text evidence="2">Catalyzes the condensation of isopentenyl diphosphate (IPP) with allylic pyrophosphates generating different type of terpenoids.</text>
</comment>
<feature type="binding site" evidence="2">
    <location>
        <position position="78"/>
    </location>
    <ligand>
        <name>substrate</name>
    </ligand>
</feature>
<dbReference type="GO" id="GO:0045547">
    <property type="term" value="F:ditrans,polycis-polyprenyl diphosphate synthase [(2E,6E)-farnesyl diphosphate specific] activity"/>
    <property type="evidence" value="ECO:0007669"/>
    <property type="project" value="TreeGrafter"/>
</dbReference>
<dbReference type="AlphaFoldDB" id="A0A2W5ZE22"/>
<feature type="active site" description="Proton acceptor" evidence="2">
    <location>
        <position position="75"/>
    </location>
</feature>
<feature type="binding site" evidence="2">
    <location>
        <begin position="28"/>
        <end position="31"/>
    </location>
    <ligand>
        <name>substrate</name>
    </ligand>
</feature>
<dbReference type="FunFam" id="3.40.1180.10:FF:000001">
    <property type="entry name" value="(2E,6E)-farnesyl-diphosphate-specific ditrans,polycis-undecaprenyl-diphosphate synthase"/>
    <property type="match status" value="1"/>
</dbReference>
<dbReference type="EMBL" id="JAEKNS010000126">
    <property type="protein sequence ID" value="MBJ7595616.1"/>
    <property type="molecule type" value="Genomic_DNA"/>
</dbReference>
<dbReference type="HAMAP" id="MF_01139">
    <property type="entry name" value="ISPT"/>
    <property type="match status" value="1"/>
</dbReference>
<dbReference type="InterPro" id="IPR036424">
    <property type="entry name" value="UPP_synth-like_sf"/>
</dbReference>
<dbReference type="NCBIfam" id="TIGR00055">
    <property type="entry name" value="uppS"/>
    <property type="match status" value="1"/>
</dbReference>
<feature type="binding site" evidence="2">
    <location>
        <position position="76"/>
    </location>
    <ligand>
        <name>substrate</name>
    </ligand>
</feature>
<dbReference type="EC" id="2.5.1.-" evidence="2"/>
<evidence type="ECO:0000313" key="5">
    <source>
        <dbReference type="EMBL" id="PZR81215.1"/>
    </source>
</evidence>
<evidence type="ECO:0000256" key="1">
    <source>
        <dbReference type="ARBA" id="ARBA00022679"/>
    </source>
</evidence>
<accession>A0A2W5ZE22</accession>
<feature type="binding site" evidence="2">
    <location>
        <position position="40"/>
    </location>
    <ligand>
        <name>substrate</name>
    </ligand>
</feature>
<evidence type="ECO:0000256" key="3">
    <source>
        <dbReference type="SAM" id="MobiDB-lite"/>
    </source>
</evidence>
<dbReference type="Gene3D" id="3.40.1180.10">
    <property type="entry name" value="Decaprenyl diphosphate synthase-like"/>
    <property type="match status" value="1"/>
</dbReference>
<feature type="binding site" evidence="2">
    <location>
        <position position="210"/>
    </location>
    <ligand>
        <name>Mg(2+)</name>
        <dbReference type="ChEBI" id="CHEBI:18420"/>
    </ligand>
</feature>
<reference evidence="4 7" key="3">
    <citation type="submission" date="2020-10" db="EMBL/GenBank/DDBJ databases">
        <title>Ca. Dormibacterota MAGs.</title>
        <authorList>
            <person name="Montgomery K."/>
        </authorList>
    </citation>
    <scope>NUCLEOTIDE SEQUENCE [LARGE SCALE GENOMIC DNA]</scope>
    <source>
        <strain evidence="4">SC8812_S17_18</strain>
    </source>
</reference>
<evidence type="ECO:0000313" key="7">
    <source>
        <dbReference type="Proteomes" id="UP000606991"/>
    </source>
</evidence>
<dbReference type="Pfam" id="PF01255">
    <property type="entry name" value="Prenyltransf"/>
    <property type="match status" value="1"/>
</dbReference>
<reference evidence="5 6" key="1">
    <citation type="journal article" date="2017" name="Nature">
        <title>Atmospheric trace gases support primary production in Antarctic desert surface soil.</title>
        <authorList>
            <person name="Ji M."/>
            <person name="Greening C."/>
            <person name="Vanwonterghem I."/>
            <person name="Carere C.R."/>
            <person name="Bay S.K."/>
            <person name="Steen J.A."/>
            <person name="Montgomery K."/>
            <person name="Lines T."/>
            <person name="Beardall J."/>
            <person name="van Dorst J."/>
            <person name="Snape I."/>
            <person name="Stott M.B."/>
            <person name="Hugenholtz P."/>
            <person name="Ferrari B.C."/>
        </authorList>
    </citation>
    <scope>NUCLEOTIDE SEQUENCE [LARGE SCALE GENOMIC DNA]</scope>
    <source>
        <strain evidence="5">RRmetagenome_bin12</strain>
    </source>
</reference>
<keyword evidence="2" id="KW-0460">Magnesium</keyword>
<dbReference type="PANTHER" id="PTHR10291">
    <property type="entry name" value="DEHYDRODOLICHYL DIPHOSPHATE SYNTHASE FAMILY MEMBER"/>
    <property type="match status" value="1"/>
</dbReference>
<comment type="caution">
    <text evidence="5">The sequence shown here is derived from an EMBL/GenBank/DDBJ whole genome shotgun (WGS) entry which is preliminary data.</text>
</comment>
<feature type="binding site" evidence="2">
    <location>
        <position position="191"/>
    </location>
    <ligand>
        <name>substrate</name>
    </ligand>
</feature>
<name>A0A2W5ZE22_9BACT</name>
<keyword evidence="2" id="KW-0479">Metal-binding</keyword>
<dbReference type="RefSeq" id="WP_337312882.1">
    <property type="nucleotide sequence ID" value="NZ_JAEKNS010000126.1"/>
</dbReference>
<dbReference type="PANTHER" id="PTHR10291:SF0">
    <property type="entry name" value="DEHYDRODOLICHYL DIPHOSPHATE SYNTHASE 2"/>
    <property type="match status" value="1"/>
</dbReference>
<gene>
    <name evidence="5" type="primary">uppS</name>
    <name evidence="5" type="ORF">DLM65_06325</name>
    <name evidence="4" type="ORF">JF886_12290</name>
</gene>
<dbReference type="CDD" id="cd00475">
    <property type="entry name" value="Cis_IPPS"/>
    <property type="match status" value="1"/>
</dbReference>
<dbReference type="SUPFAM" id="SSF64005">
    <property type="entry name" value="Undecaprenyl diphosphate synthase"/>
    <property type="match status" value="1"/>
</dbReference>
<comment type="similarity">
    <text evidence="2">Belongs to the UPP synthase family.</text>
</comment>
<sequence>MQRPPAPAAIPEPSRPELPRHIGIIMDGNGRWARRRHLPRAAGHRAGVATIRPVMEACHAAGVHILTLYAFSTENWSRPRHEVAALMQLFGDTIDSEVGEMHAEGIQIRAIGDRSKLSPRLQQKVRAAEELTSQNTRAVLNVAINYGGRHEIVAAVRDLASRGVDLTALDTETLAGALYTAGLPDPDLIVRTAGEMRISNFMLWQAAYAEIYVTETLWPDFDAAAIEHALGAYAGRDRRFGAVPEAPGRMEEAIVAPASL</sequence>
<dbReference type="InterPro" id="IPR018520">
    <property type="entry name" value="UPP_synth-like_CS"/>
</dbReference>
<dbReference type="Proteomes" id="UP000606991">
    <property type="component" value="Unassembled WGS sequence"/>
</dbReference>
<reference evidence="5" key="2">
    <citation type="submission" date="2018-05" db="EMBL/GenBank/DDBJ databases">
        <authorList>
            <person name="Ferrari B."/>
        </authorList>
    </citation>
    <scope>NUCLEOTIDE SEQUENCE</scope>
    <source>
        <strain evidence="5">RRmetagenome_bin12</strain>
    </source>
</reference>
<dbReference type="EMBL" id="QHBU01000119">
    <property type="protein sequence ID" value="PZR81215.1"/>
    <property type="molecule type" value="Genomic_DNA"/>
</dbReference>
<feature type="active site" evidence="2">
    <location>
        <position position="27"/>
    </location>
</feature>
<dbReference type="InterPro" id="IPR001441">
    <property type="entry name" value="UPP_synth-like"/>
</dbReference>
<feature type="compositionally biased region" description="Pro residues" evidence="3">
    <location>
        <begin position="1"/>
        <end position="10"/>
    </location>
</feature>
<comment type="cofactor">
    <cofactor evidence="2">
        <name>Mg(2+)</name>
        <dbReference type="ChEBI" id="CHEBI:18420"/>
    </cofactor>
    <text evidence="2">Binds 2 magnesium ions per subunit.</text>
</comment>
<evidence type="ECO:0000313" key="4">
    <source>
        <dbReference type="EMBL" id="MBJ7595616.1"/>
    </source>
</evidence>
<dbReference type="GO" id="GO:0000287">
    <property type="term" value="F:magnesium ion binding"/>
    <property type="evidence" value="ECO:0007669"/>
    <property type="project" value="UniProtKB-UniRule"/>
</dbReference>
<keyword evidence="1 2" id="KW-0808">Transferase</keyword>
<feature type="binding site" evidence="2">
    <location>
        <position position="27"/>
    </location>
    <ligand>
        <name>Mg(2+)</name>
        <dbReference type="ChEBI" id="CHEBI:18420"/>
    </ligand>
</feature>
<feature type="binding site" evidence="2">
    <location>
        <begin position="197"/>
        <end position="199"/>
    </location>
    <ligand>
        <name>substrate</name>
    </ligand>
</feature>
<comment type="subunit">
    <text evidence="2">Homodimer.</text>
</comment>
<feature type="binding site" evidence="2">
    <location>
        <position position="32"/>
    </location>
    <ligand>
        <name>substrate</name>
    </ligand>
</feature>